<keyword evidence="5" id="KW-0547">Nucleotide-binding</keyword>
<feature type="transmembrane region" description="Helical" evidence="9">
    <location>
        <begin position="79"/>
        <end position="96"/>
    </location>
</feature>
<keyword evidence="9" id="KW-0472">Membrane</keyword>
<dbReference type="InterPro" id="IPR011712">
    <property type="entry name" value="Sig_transdc_His_kin_sub3_dim/P"/>
</dbReference>
<evidence type="ECO:0000256" key="9">
    <source>
        <dbReference type="SAM" id="Phobius"/>
    </source>
</evidence>
<evidence type="ECO:0000259" key="10">
    <source>
        <dbReference type="Pfam" id="PF07730"/>
    </source>
</evidence>
<feature type="domain" description="Signal transduction histidine kinase subgroup 3 dimerisation and phosphoacceptor" evidence="10">
    <location>
        <begin position="128"/>
        <end position="192"/>
    </location>
</feature>
<organism evidence="11 12">
    <name type="scientific">Saccharothrix algeriensis</name>
    <dbReference type="NCBI Taxonomy" id="173560"/>
    <lineage>
        <taxon>Bacteria</taxon>
        <taxon>Bacillati</taxon>
        <taxon>Actinomycetota</taxon>
        <taxon>Actinomycetes</taxon>
        <taxon>Pseudonocardiales</taxon>
        <taxon>Pseudonocardiaceae</taxon>
        <taxon>Saccharothrix</taxon>
    </lineage>
</organism>
<dbReference type="InterPro" id="IPR050482">
    <property type="entry name" value="Sensor_HK_TwoCompSys"/>
</dbReference>
<sequence length="432" mass="44048">MDAVPLVVLCAGMAVWSACYFSPLSDSVPGVVAPAVGLLVIAFLVGRSPGGGRHAARALALGAAGGGVSGLLLSGPDTALGAVAGIAALAAVPWSAGRYLRRRAELVGVAWERAERAERDAELARSRERARLAAELHDLVGHELARAALHVGALEVAPALPAEHRAAAREARAGVTAAAERLADAVRLLRPDPSPGTSVADLVARARRDGLAVELLRDDSPGLDPVIAGTAHRVVTEALTNVIKHAPRAPVAVSVERADGVVVRVVNGPARAAAPAPGGQGLVGLAERAALVGGRFAAGVPAGGGFEVVAHLPERPAAATAATYRRRAELRVRRSGLRAVLVAAGTAAGVVACGLGYLVFDAATSTLRPAAYEALRVGQAESAVAAVLPARTRTDPVGGCRHYSTGADPFDGDLYRLCFADGRLVGKQVVRR</sequence>
<dbReference type="EMBL" id="JAFBCL010000001">
    <property type="protein sequence ID" value="MBM7809355.1"/>
    <property type="molecule type" value="Genomic_DNA"/>
</dbReference>
<dbReference type="InterPro" id="IPR036890">
    <property type="entry name" value="HATPase_C_sf"/>
</dbReference>
<comment type="caution">
    <text evidence="11">The sequence shown here is derived from an EMBL/GenBank/DDBJ whole genome shotgun (WGS) entry which is preliminary data.</text>
</comment>
<evidence type="ECO:0000256" key="2">
    <source>
        <dbReference type="ARBA" id="ARBA00012438"/>
    </source>
</evidence>
<keyword evidence="12" id="KW-1185">Reference proteome</keyword>
<protein>
    <recommendedName>
        <fullName evidence="2">histidine kinase</fullName>
        <ecNumber evidence="2">2.7.13.3</ecNumber>
    </recommendedName>
</protein>
<evidence type="ECO:0000313" key="11">
    <source>
        <dbReference type="EMBL" id="MBM7809355.1"/>
    </source>
</evidence>
<comment type="catalytic activity">
    <reaction evidence="1">
        <text>ATP + protein L-histidine = ADP + protein N-phospho-L-histidine.</text>
        <dbReference type="EC" id="2.7.13.3"/>
    </reaction>
</comment>
<feature type="transmembrane region" description="Helical" evidence="9">
    <location>
        <begin position="335"/>
        <end position="360"/>
    </location>
</feature>
<proteinExistence type="predicted"/>
<evidence type="ECO:0000256" key="6">
    <source>
        <dbReference type="ARBA" id="ARBA00022777"/>
    </source>
</evidence>
<keyword evidence="9" id="KW-0812">Transmembrane</keyword>
<dbReference type="EC" id="2.7.13.3" evidence="2"/>
<keyword evidence="8" id="KW-0902">Two-component regulatory system</keyword>
<keyword evidence="3" id="KW-0597">Phosphoprotein</keyword>
<evidence type="ECO:0000256" key="5">
    <source>
        <dbReference type="ARBA" id="ARBA00022741"/>
    </source>
</evidence>
<evidence type="ECO:0000256" key="3">
    <source>
        <dbReference type="ARBA" id="ARBA00022553"/>
    </source>
</evidence>
<reference evidence="11 12" key="1">
    <citation type="submission" date="2021-01" db="EMBL/GenBank/DDBJ databases">
        <title>Sequencing the genomes of 1000 actinobacteria strains.</title>
        <authorList>
            <person name="Klenk H.-P."/>
        </authorList>
    </citation>
    <scope>NUCLEOTIDE SEQUENCE [LARGE SCALE GENOMIC DNA]</scope>
    <source>
        <strain evidence="11 12">DSM 44581</strain>
    </source>
</reference>
<name>A0ABS2S089_9PSEU</name>
<dbReference type="RefSeq" id="WP_204840472.1">
    <property type="nucleotide sequence ID" value="NZ_JAFBCL010000001.1"/>
</dbReference>
<gene>
    <name evidence="11" type="ORF">JOE68_000220</name>
</gene>
<dbReference type="Gene3D" id="3.30.565.10">
    <property type="entry name" value="Histidine kinase-like ATPase, C-terminal domain"/>
    <property type="match status" value="1"/>
</dbReference>
<keyword evidence="4" id="KW-0808">Transferase</keyword>
<feature type="transmembrane region" description="Helical" evidence="9">
    <location>
        <begin position="55"/>
        <end position="73"/>
    </location>
</feature>
<keyword evidence="6 11" id="KW-0418">Kinase</keyword>
<evidence type="ECO:0000313" key="12">
    <source>
        <dbReference type="Proteomes" id="UP001195724"/>
    </source>
</evidence>
<evidence type="ECO:0000256" key="4">
    <source>
        <dbReference type="ARBA" id="ARBA00022679"/>
    </source>
</evidence>
<dbReference type="Proteomes" id="UP001195724">
    <property type="component" value="Unassembled WGS sequence"/>
</dbReference>
<dbReference type="Pfam" id="PF07730">
    <property type="entry name" value="HisKA_3"/>
    <property type="match status" value="1"/>
</dbReference>
<evidence type="ECO:0000256" key="7">
    <source>
        <dbReference type="ARBA" id="ARBA00022840"/>
    </source>
</evidence>
<dbReference type="GO" id="GO:0016301">
    <property type="term" value="F:kinase activity"/>
    <property type="evidence" value="ECO:0007669"/>
    <property type="project" value="UniProtKB-KW"/>
</dbReference>
<dbReference type="SUPFAM" id="SSF55874">
    <property type="entry name" value="ATPase domain of HSP90 chaperone/DNA topoisomerase II/histidine kinase"/>
    <property type="match status" value="1"/>
</dbReference>
<accession>A0ABS2S089</accession>
<evidence type="ECO:0000256" key="8">
    <source>
        <dbReference type="ARBA" id="ARBA00023012"/>
    </source>
</evidence>
<dbReference type="CDD" id="cd16917">
    <property type="entry name" value="HATPase_UhpB-NarQ-NarX-like"/>
    <property type="match status" value="1"/>
</dbReference>
<dbReference type="PANTHER" id="PTHR24421:SF10">
    <property type="entry name" value="NITRATE_NITRITE SENSOR PROTEIN NARQ"/>
    <property type="match status" value="1"/>
</dbReference>
<dbReference type="PANTHER" id="PTHR24421">
    <property type="entry name" value="NITRATE/NITRITE SENSOR PROTEIN NARX-RELATED"/>
    <property type="match status" value="1"/>
</dbReference>
<keyword evidence="7" id="KW-0067">ATP-binding</keyword>
<evidence type="ECO:0000256" key="1">
    <source>
        <dbReference type="ARBA" id="ARBA00000085"/>
    </source>
</evidence>
<keyword evidence="9" id="KW-1133">Transmembrane helix</keyword>
<feature type="transmembrane region" description="Helical" evidence="9">
    <location>
        <begin position="27"/>
        <end position="46"/>
    </location>
</feature>
<dbReference type="Gene3D" id="1.20.5.1930">
    <property type="match status" value="1"/>
</dbReference>